<reference evidence="2" key="1">
    <citation type="journal article" date="2011" name="PLoS Pathog.">
        <title>Comparative genomics yields insights into niche adaptation of plant vascular wilt pathogens.</title>
        <authorList>
            <person name="Klosterman S.J."/>
            <person name="Subbarao K.V."/>
            <person name="Kang S."/>
            <person name="Veronese P."/>
            <person name="Gold S.E."/>
            <person name="Thomma B.P.H.J."/>
            <person name="Chen Z."/>
            <person name="Henrissat B."/>
            <person name="Lee Y.-H."/>
            <person name="Park J."/>
            <person name="Garcia-Pedrajas M.D."/>
            <person name="Barbara D.J."/>
            <person name="Anchieta A."/>
            <person name="de Jonge R."/>
            <person name="Santhanam P."/>
            <person name="Maruthachalam K."/>
            <person name="Atallah Z."/>
            <person name="Amyotte S.G."/>
            <person name="Paz Z."/>
            <person name="Inderbitzin P."/>
            <person name="Hayes R.J."/>
            <person name="Heiman D.I."/>
            <person name="Young S."/>
            <person name="Zeng Q."/>
            <person name="Engels R."/>
            <person name="Galagan J."/>
            <person name="Cuomo C.A."/>
            <person name="Dobinson K.F."/>
            <person name="Ma L.-J."/>
        </authorList>
    </citation>
    <scope>NUCLEOTIDE SEQUENCE [LARGE SCALE GENOMIC DNA]</scope>
    <source>
        <strain evidence="2">VaMs.102 / ATCC MYA-4576 / FGSC 10136</strain>
    </source>
</reference>
<organism evidence="2">
    <name type="scientific">Verticillium alfalfae (strain VaMs.102 / ATCC MYA-4576 / FGSC 10136)</name>
    <name type="common">Verticillium wilt of alfalfa</name>
    <name type="synonym">Verticillium albo-atrum</name>
    <dbReference type="NCBI Taxonomy" id="526221"/>
    <lineage>
        <taxon>Eukaryota</taxon>
        <taxon>Fungi</taxon>
        <taxon>Dikarya</taxon>
        <taxon>Ascomycota</taxon>
        <taxon>Pezizomycotina</taxon>
        <taxon>Sordariomycetes</taxon>
        <taxon>Hypocreomycetidae</taxon>
        <taxon>Glomerellales</taxon>
        <taxon>Plectosphaerellaceae</taxon>
        <taxon>Verticillium</taxon>
    </lineage>
</organism>
<dbReference type="GeneID" id="9531640"/>
<name>C9SJN8_VERA1</name>
<proteinExistence type="predicted"/>
<accession>C9SJN8</accession>
<dbReference type="HOGENOM" id="CLU_2387833_0_0_1"/>
<sequence length="94" mass="9866">MPTTNKSGCGCATTCAASSTDYSLTHPSPNASKAGWLKIAHDTHLERPGAQDGVTGCQYYERAASQEGVAAVFSPLHKTSSGRHVLHLGLKRAL</sequence>
<dbReference type="RefSeq" id="XP_003004648.1">
    <property type="nucleotide sequence ID" value="XM_003004602.1"/>
</dbReference>
<dbReference type="Proteomes" id="UP000008698">
    <property type="component" value="Unassembled WGS sequence"/>
</dbReference>
<gene>
    <name evidence="1" type="ORF">VDBG_05761</name>
</gene>
<keyword evidence="2" id="KW-1185">Reference proteome</keyword>
<protein>
    <submittedName>
        <fullName evidence="1">Uncharacterized protein</fullName>
    </submittedName>
</protein>
<evidence type="ECO:0000313" key="1">
    <source>
        <dbReference type="EMBL" id="EEY19652.1"/>
    </source>
</evidence>
<dbReference type="KEGG" id="val:VDBG_05761"/>
<dbReference type="EMBL" id="DS985219">
    <property type="protein sequence ID" value="EEY19652.1"/>
    <property type="molecule type" value="Genomic_DNA"/>
</dbReference>
<dbReference type="AlphaFoldDB" id="C9SJN8"/>
<evidence type="ECO:0000313" key="2">
    <source>
        <dbReference type="Proteomes" id="UP000008698"/>
    </source>
</evidence>